<comment type="caution">
    <text evidence="1">The sequence shown here is derived from an EMBL/GenBank/DDBJ whole genome shotgun (WGS) entry which is preliminary data.</text>
</comment>
<evidence type="ECO:0000313" key="2">
    <source>
        <dbReference type="Proteomes" id="UP000664991"/>
    </source>
</evidence>
<dbReference type="AlphaFoldDB" id="A0A836AP98"/>
<sequence>MEFGVGNNCIVPLLGCSTWVELPGPYKRSLHHSAVIVVTVRIVLWSLWVKDGEASSVSMTRFEEKMKVELWSWLPSQGEVVQQPQEGNISGCEESSQVYCRLKCGEASSVSMMGFEEKMKSNARGCKHQNHVKSDLFLFGDYNWVKDGEASSVSMTRFEEKMKVELWSWLPSQGEVVQQPQEGNISGCEESSQVYCRLKCGEASSVSMIGFEEKMKVEL</sequence>
<organism evidence="1 2">
    <name type="scientific">Ovis aries</name>
    <name type="common">Sheep</name>
    <dbReference type="NCBI Taxonomy" id="9940"/>
    <lineage>
        <taxon>Eukaryota</taxon>
        <taxon>Metazoa</taxon>
        <taxon>Chordata</taxon>
        <taxon>Craniata</taxon>
        <taxon>Vertebrata</taxon>
        <taxon>Euteleostomi</taxon>
        <taxon>Mammalia</taxon>
        <taxon>Eutheria</taxon>
        <taxon>Laurasiatheria</taxon>
        <taxon>Artiodactyla</taxon>
        <taxon>Ruminantia</taxon>
        <taxon>Pecora</taxon>
        <taxon>Bovidae</taxon>
        <taxon>Caprinae</taxon>
        <taxon>Ovis</taxon>
    </lineage>
</organism>
<name>A0A836AP98_SHEEP</name>
<gene>
    <name evidence="1" type="ORF">JEQ12_000883</name>
</gene>
<evidence type="ECO:0000313" key="1">
    <source>
        <dbReference type="EMBL" id="KAG5215307.1"/>
    </source>
</evidence>
<reference evidence="1 2" key="1">
    <citation type="submission" date="2020-12" db="EMBL/GenBank/DDBJ databases">
        <title>De novo assembly of Tibetan sheep genome.</title>
        <authorList>
            <person name="Li X."/>
        </authorList>
    </citation>
    <scope>NUCLEOTIDE SEQUENCE [LARGE SCALE GENOMIC DNA]</scope>
    <source>
        <tissue evidence="1">Heart</tissue>
    </source>
</reference>
<dbReference type="Proteomes" id="UP000664991">
    <property type="component" value="Unassembled WGS sequence"/>
</dbReference>
<accession>A0A836AP98</accession>
<proteinExistence type="predicted"/>
<dbReference type="EMBL" id="JAEMGP010000001">
    <property type="protein sequence ID" value="KAG5215307.1"/>
    <property type="molecule type" value="Genomic_DNA"/>
</dbReference>
<protein>
    <submittedName>
        <fullName evidence="1">Uncharacterized protein</fullName>
    </submittedName>
</protein>